<dbReference type="AlphaFoldDB" id="A0A1X7I246"/>
<evidence type="ECO:0000256" key="1">
    <source>
        <dbReference type="SAM" id="MobiDB-lite"/>
    </source>
</evidence>
<protein>
    <submittedName>
        <fullName evidence="2">Post-transcriptional regulator</fullName>
    </submittedName>
</protein>
<gene>
    <name evidence="2" type="ORF">SAMN06295960_0072</name>
</gene>
<dbReference type="InterPro" id="IPR025716">
    <property type="entry name" value="Post-transcriptional_regulator"/>
</dbReference>
<proteinExistence type="predicted"/>
<dbReference type="Proteomes" id="UP000193834">
    <property type="component" value="Unassembled WGS sequence"/>
</dbReference>
<name>A0A1X7I246_9BACL</name>
<dbReference type="EMBL" id="FXAZ01000001">
    <property type="protein sequence ID" value="SMG08488.1"/>
    <property type="molecule type" value="Genomic_DNA"/>
</dbReference>
<evidence type="ECO:0000313" key="2">
    <source>
        <dbReference type="EMBL" id="SMG08488.1"/>
    </source>
</evidence>
<dbReference type="Pfam" id="PF13797">
    <property type="entry name" value="Post_transc_reg"/>
    <property type="match status" value="1"/>
</dbReference>
<dbReference type="RefSeq" id="WP_370739005.1">
    <property type="nucleotide sequence ID" value="NZ_FXAZ01000001.1"/>
</dbReference>
<dbReference type="STRING" id="1852522.SAMN06295960_0072"/>
<evidence type="ECO:0000313" key="3">
    <source>
        <dbReference type="Proteomes" id="UP000193834"/>
    </source>
</evidence>
<keyword evidence="3" id="KW-1185">Reference proteome</keyword>
<feature type="region of interest" description="Disordered" evidence="1">
    <location>
        <begin position="16"/>
        <end position="52"/>
    </location>
</feature>
<organism evidence="2 3">
    <name type="scientific">Paenibacillus aquistagni</name>
    <dbReference type="NCBI Taxonomy" id="1852522"/>
    <lineage>
        <taxon>Bacteria</taxon>
        <taxon>Bacillati</taxon>
        <taxon>Bacillota</taxon>
        <taxon>Bacilli</taxon>
        <taxon>Bacillales</taxon>
        <taxon>Paenibacillaceae</taxon>
        <taxon>Paenibacillus</taxon>
    </lineage>
</organism>
<sequence length="130" mass="15097">MSEQLDIKDVVAAARAGERDMVTESSSSTEKHREQEAHSSNNTVEAHDSDYPDRPLLLDQDIEMLCRSKAEEFWLLGYEQVTAEEIWECVLHKTRKQHTNQMHKVVNDILSLKVTDFMNYMTMQAYRGFS</sequence>
<accession>A0A1X7I246</accession>
<reference evidence="2 3" key="1">
    <citation type="submission" date="2017-04" db="EMBL/GenBank/DDBJ databases">
        <authorList>
            <person name="Afonso C.L."/>
            <person name="Miller P.J."/>
            <person name="Scott M.A."/>
            <person name="Spackman E."/>
            <person name="Goraichik I."/>
            <person name="Dimitrov K.M."/>
            <person name="Suarez D.L."/>
            <person name="Swayne D.E."/>
        </authorList>
    </citation>
    <scope>NUCLEOTIDE SEQUENCE [LARGE SCALE GENOMIC DNA]</scope>
    <source>
        <strain evidence="2 3">11</strain>
    </source>
</reference>